<organism evidence="2 3">
    <name type="scientific">Prunus dulcis</name>
    <name type="common">Almond</name>
    <name type="synonym">Amygdalus dulcis</name>
    <dbReference type="NCBI Taxonomy" id="3755"/>
    <lineage>
        <taxon>Eukaryota</taxon>
        <taxon>Viridiplantae</taxon>
        <taxon>Streptophyta</taxon>
        <taxon>Embryophyta</taxon>
        <taxon>Tracheophyta</taxon>
        <taxon>Spermatophyta</taxon>
        <taxon>Magnoliopsida</taxon>
        <taxon>eudicotyledons</taxon>
        <taxon>Gunneridae</taxon>
        <taxon>Pentapetalae</taxon>
        <taxon>rosids</taxon>
        <taxon>fabids</taxon>
        <taxon>Rosales</taxon>
        <taxon>Rosaceae</taxon>
        <taxon>Amygdaloideae</taxon>
        <taxon>Amygdaleae</taxon>
        <taxon>Prunus</taxon>
    </lineage>
</organism>
<feature type="compositionally biased region" description="Basic and acidic residues" evidence="1">
    <location>
        <begin position="158"/>
        <end position="167"/>
    </location>
</feature>
<keyword evidence="3" id="KW-1185">Reference proteome</keyword>
<feature type="region of interest" description="Disordered" evidence="1">
    <location>
        <begin position="155"/>
        <end position="177"/>
    </location>
</feature>
<comment type="caution">
    <text evidence="2">The sequence shown here is derived from an EMBL/GenBank/DDBJ whole genome shotgun (WGS) entry which is preliminary data.</text>
</comment>
<dbReference type="EMBL" id="JAJFAZ020000002">
    <property type="protein sequence ID" value="KAI5342084.1"/>
    <property type="molecule type" value="Genomic_DNA"/>
</dbReference>
<protein>
    <submittedName>
        <fullName evidence="2">Uncharacterized protein</fullName>
    </submittedName>
</protein>
<evidence type="ECO:0000313" key="2">
    <source>
        <dbReference type="EMBL" id="KAI5342084.1"/>
    </source>
</evidence>
<sequence length="177" mass="18982">MWSDKCEEGCVKLKNRSTTALISVLQEVSGNFVSYSVALQPGLGFVLIQHGRQVIPEQHKSSGFLQPLSISEGKREQPTMDFVFNLPEHRGTPAPPQGTTGHGTGGVRTAVVSPFFSYPSPPTARLVLAEKCRKPPGGHQNFIVVDLPPPATISVDPGIRDQADLQKRPTGGLASSD</sequence>
<dbReference type="AlphaFoldDB" id="A0AAD4ZDR9"/>
<reference evidence="2 3" key="1">
    <citation type="journal article" date="2022" name="G3 (Bethesda)">
        <title>Whole-genome sequence and methylome profiling of the almond [Prunus dulcis (Mill.) D.A. Webb] cultivar 'Nonpareil'.</title>
        <authorList>
            <person name="D'Amico-Willman K.M."/>
            <person name="Ouma W.Z."/>
            <person name="Meulia T."/>
            <person name="Sideli G.M."/>
            <person name="Gradziel T.M."/>
            <person name="Fresnedo-Ramirez J."/>
        </authorList>
    </citation>
    <scope>NUCLEOTIDE SEQUENCE [LARGE SCALE GENOMIC DNA]</scope>
    <source>
        <strain evidence="2">Clone GOH B32 T37-40</strain>
    </source>
</reference>
<dbReference type="Proteomes" id="UP001054821">
    <property type="component" value="Chromosome 2"/>
</dbReference>
<evidence type="ECO:0000256" key="1">
    <source>
        <dbReference type="SAM" id="MobiDB-lite"/>
    </source>
</evidence>
<evidence type="ECO:0000313" key="3">
    <source>
        <dbReference type="Proteomes" id="UP001054821"/>
    </source>
</evidence>
<accession>A0AAD4ZDR9</accession>
<gene>
    <name evidence="2" type="ORF">L3X38_009959</name>
</gene>
<name>A0AAD4ZDR9_PRUDU</name>
<proteinExistence type="predicted"/>